<dbReference type="Pfam" id="PF02525">
    <property type="entry name" value="Flavodoxin_2"/>
    <property type="match status" value="1"/>
</dbReference>
<comment type="caution">
    <text evidence="2">The sequence shown here is derived from an EMBL/GenBank/DDBJ whole genome shotgun (WGS) entry which is preliminary data.</text>
</comment>
<evidence type="ECO:0000259" key="1">
    <source>
        <dbReference type="PROSITE" id="PS00028"/>
    </source>
</evidence>
<dbReference type="InterPro" id="IPR029039">
    <property type="entry name" value="Flavoprotein-like_sf"/>
</dbReference>
<dbReference type="Gene3D" id="3.30.40.10">
    <property type="entry name" value="Zinc/RING finger domain, C3HC4 (zinc finger)"/>
    <property type="match status" value="1"/>
</dbReference>
<proteinExistence type="predicted"/>
<accession>A0A7C3KJV7</accession>
<dbReference type="PANTHER" id="PTHR43741:SF4">
    <property type="entry name" value="FMN-DEPENDENT NADH:QUINONE OXIDOREDUCTASE"/>
    <property type="match status" value="1"/>
</dbReference>
<dbReference type="PANTHER" id="PTHR43741">
    <property type="entry name" value="FMN-DEPENDENT NADH-AZOREDUCTASE 1"/>
    <property type="match status" value="1"/>
</dbReference>
<dbReference type="AlphaFoldDB" id="A0A7C3KJV7"/>
<dbReference type="SUPFAM" id="SSF52218">
    <property type="entry name" value="Flavoproteins"/>
    <property type="match status" value="1"/>
</dbReference>
<gene>
    <name evidence="2" type="ORF">ENR64_29100</name>
</gene>
<sequence>MTHILHLDASSRGDHSISRTLSKEFINQWKTAHPDDTVTYRDIGHHPVPFVSEDWIAAAYEECLRVGDSRTERLRQRWIHLRICQTCGKMLCCDSSKNQHARRHYEEIGHAVISSVELGEE</sequence>
<organism evidence="2">
    <name type="scientific">Oscillatoriales cyanobacterium SpSt-418</name>
    <dbReference type="NCBI Taxonomy" id="2282169"/>
    <lineage>
        <taxon>Bacteria</taxon>
        <taxon>Bacillati</taxon>
        <taxon>Cyanobacteriota</taxon>
        <taxon>Cyanophyceae</taxon>
        <taxon>Oscillatoriophycideae</taxon>
        <taxon>Oscillatoriales</taxon>
    </lineage>
</organism>
<dbReference type="InterPro" id="IPR001607">
    <property type="entry name" value="Znf_UBP"/>
</dbReference>
<dbReference type="EMBL" id="DSRU01000440">
    <property type="protein sequence ID" value="HFN01728.1"/>
    <property type="molecule type" value="Genomic_DNA"/>
</dbReference>
<protein>
    <recommendedName>
        <fullName evidence="1">C2H2-type domain-containing protein</fullName>
    </recommendedName>
</protein>
<dbReference type="Pfam" id="PF02148">
    <property type="entry name" value="zf-UBP"/>
    <property type="match status" value="1"/>
</dbReference>
<dbReference type="SUPFAM" id="SSF57850">
    <property type="entry name" value="RING/U-box"/>
    <property type="match status" value="1"/>
</dbReference>
<reference evidence="2" key="1">
    <citation type="journal article" date="2020" name="mSystems">
        <title>Genome- and Community-Level Interaction Insights into Carbon Utilization and Element Cycling Functions of Hydrothermarchaeota in Hydrothermal Sediment.</title>
        <authorList>
            <person name="Zhou Z."/>
            <person name="Liu Y."/>
            <person name="Xu W."/>
            <person name="Pan J."/>
            <person name="Luo Z.H."/>
            <person name="Li M."/>
        </authorList>
    </citation>
    <scope>NUCLEOTIDE SEQUENCE [LARGE SCALE GENOMIC DNA]</scope>
    <source>
        <strain evidence="2">SpSt-418</strain>
    </source>
</reference>
<evidence type="ECO:0000313" key="2">
    <source>
        <dbReference type="EMBL" id="HFN01728.1"/>
    </source>
</evidence>
<dbReference type="PROSITE" id="PS00028">
    <property type="entry name" value="ZINC_FINGER_C2H2_1"/>
    <property type="match status" value="1"/>
</dbReference>
<dbReference type="GO" id="GO:0008270">
    <property type="term" value="F:zinc ion binding"/>
    <property type="evidence" value="ECO:0007669"/>
    <property type="project" value="InterPro"/>
</dbReference>
<dbReference type="InterPro" id="IPR003680">
    <property type="entry name" value="Flavodoxin_fold"/>
</dbReference>
<name>A0A7C3KJV7_9CYAN</name>
<dbReference type="InterPro" id="IPR013083">
    <property type="entry name" value="Znf_RING/FYVE/PHD"/>
</dbReference>
<dbReference type="InterPro" id="IPR050104">
    <property type="entry name" value="FMN-dep_NADH:Q_OxRdtase_AzoR1"/>
</dbReference>
<feature type="domain" description="C2H2-type" evidence="1">
    <location>
        <begin position="84"/>
        <end position="104"/>
    </location>
</feature>
<dbReference type="InterPro" id="IPR013087">
    <property type="entry name" value="Znf_C2H2_type"/>
</dbReference>